<reference evidence="1" key="2">
    <citation type="submission" date="2023-02" db="EMBL/GenBank/DDBJ databases">
        <title>'Rhodoalgimonas zhirmunskyi' gen. nov., isolated from a red alga.</title>
        <authorList>
            <person name="Nedashkovskaya O.I."/>
            <person name="Otstavnykh N.Y."/>
            <person name="Bystritskaya E.P."/>
            <person name="Balabanova L.A."/>
            <person name="Isaeva M.P."/>
        </authorList>
    </citation>
    <scope>NUCLEOTIDE SEQUENCE</scope>
    <source>
        <strain evidence="1">KCTC 52189</strain>
    </source>
</reference>
<dbReference type="Pfam" id="PF02423">
    <property type="entry name" value="OCD_Mu_crystall"/>
    <property type="match status" value="1"/>
</dbReference>
<organism evidence="1 2">
    <name type="scientific">Marimonas arenosa</name>
    <dbReference type="NCBI Taxonomy" id="1795305"/>
    <lineage>
        <taxon>Bacteria</taxon>
        <taxon>Pseudomonadati</taxon>
        <taxon>Pseudomonadota</taxon>
        <taxon>Alphaproteobacteria</taxon>
        <taxon>Rhodobacterales</taxon>
        <taxon>Paracoccaceae</taxon>
        <taxon>Marimonas</taxon>
    </lineage>
</organism>
<reference evidence="1" key="1">
    <citation type="submission" date="2022-07" db="EMBL/GenBank/DDBJ databases">
        <authorList>
            <person name="Otstavnykh N."/>
            <person name="Isaeva M."/>
            <person name="Bystritskaya E."/>
        </authorList>
    </citation>
    <scope>NUCLEOTIDE SEQUENCE</scope>
    <source>
        <strain evidence="1">KCTC 52189</strain>
    </source>
</reference>
<protein>
    <submittedName>
        <fullName evidence="1">Ornithine cyclodeaminase family protein</fullName>
    </submittedName>
</protein>
<dbReference type="AlphaFoldDB" id="A0AAE3WCF7"/>
<dbReference type="Proteomes" id="UP001226762">
    <property type="component" value="Unassembled WGS sequence"/>
</dbReference>
<name>A0AAE3WCF7_9RHOB</name>
<dbReference type="GO" id="GO:0005737">
    <property type="term" value="C:cytoplasm"/>
    <property type="evidence" value="ECO:0007669"/>
    <property type="project" value="TreeGrafter"/>
</dbReference>
<gene>
    <name evidence="1" type="ORF">NO357_08505</name>
</gene>
<dbReference type="PANTHER" id="PTHR13812:SF19">
    <property type="entry name" value="KETIMINE REDUCTASE MU-CRYSTALLIN"/>
    <property type="match status" value="1"/>
</dbReference>
<dbReference type="RefSeq" id="WP_306735201.1">
    <property type="nucleotide sequence ID" value="NZ_JANHAX010000002.1"/>
</dbReference>
<dbReference type="Gene3D" id="3.40.50.720">
    <property type="entry name" value="NAD(P)-binding Rossmann-like Domain"/>
    <property type="match status" value="1"/>
</dbReference>
<comment type="caution">
    <text evidence="1">The sequence shown here is derived from an EMBL/GenBank/DDBJ whole genome shotgun (WGS) entry which is preliminary data.</text>
</comment>
<dbReference type="EMBL" id="JANHAX010000002">
    <property type="protein sequence ID" value="MDQ2089933.1"/>
    <property type="molecule type" value="Genomic_DNA"/>
</dbReference>
<dbReference type="PIRSF" id="PIRSF001439">
    <property type="entry name" value="CryM"/>
    <property type="match status" value="1"/>
</dbReference>
<dbReference type="InterPro" id="IPR023401">
    <property type="entry name" value="ODC_N"/>
</dbReference>
<dbReference type="InterPro" id="IPR036291">
    <property type="entry name" value="NAD(P)-bd_dom_sf"/>
</dbReference>
<dbReference type="InterPro" id="IPR003462">
    <property type="entry name" value="ODC_Mu_crystall"/>
</dbReference>
<accession>A0AAE3WCF7</accession>
<proteinExistence type="predicted"/>
<dbReference type="SUPFAM" id="SSF51735">
    <property type="entry name" value="NAD(P)-binding Rossmann-fold domains"/>
    <property type="match status" value="1"/>
</dbReference>
<dbReference type="Gene3D" id="3.30.1780.10">
    <property type="entry name" value="ornithine cyclodeaminase, domain 1"/>
    <property type="match status" value="1"/>
</dbReference>
<keyword evidence="2" id="KW-1185">Reference proteome</keyword>
<evidence type="ECO:0000313" key="1">
    <source>
        <dbReference type="EMBL" id="MDQ2089933.1"/>
    </source>
</evidence>
<sequence>MPIPHLSAADLDALALTAAEIRDALAATLRAQATGTVHAAPKTMLKPGDGRLLMTTLAADDRAGVMAVKSLVQNPANRARGLPYSDALVTALDASSGRPIATLDGGWITAHRTAALTMLAAHFLARDNATTAGFLGAGVQAQSHLAALVQLYPLTHLRIHSRSAPDRLAGHARALGLSVEITGSPRAAIAGADIVISAMSRDTPDTGGLDASWLSPGSFASLVDLGHTWARAPLGRLDALVLDDLAQERSLAADTRLAPLEVVAGDLADLVAGRLPPRQDPDQRFAFLFRGPASADLSLTALALQKAGLVASDPG</sequence>
<dbReference type="PANTHER" id="PTHR13812">
    <property type="entry name" value="KETIMINE REDUCTASE MU-CRYSTALLIN"/>
    <property type="match status" value="1"/>
</dbReference>
<evidence type="ECO:0000313" key="2">
    <source>
        <dbReference type="Proteomes" id="UP001226762"/>
    </source>
</evidence>